<dbReference type="AlphaFoldDB" id="A0A1G1YHE6"/>
<organism evidence="1 2">
    <name type="scientific">Candidatus Buchananbacteria bacterium RIFCSPLOWO2_01_FULL_39_33</name>
    <dbReference type="NCBI Taxonomy" id="1797543"/>
    <lineage>
        <taxon>Bacteria</taxon>
        <taxon>Candidatus Buchananiibacteriota</taxon>
    </lineage>
</organism>
<sequence length="59" mass="6472">MKMLLKKFFSQERSSSCAGCPCEDWDNCGCVLCPFSQADELENEGLDTVDFMAALSGGR</sequence>
<protein>
    <submittedName>
        <fullName evidence="1">Uncharacterized protein</fullName>
    </submittedName>
</protein>
<evidence type="ECO:0000313" key="2">
    <source>
        <dbReference type="Proteomes" id="UP000177376"/>
    </source>
</evidence>
<gene>
    <name evidence="1" type="ORF">A3A02_04130</name>
</gene>
<name>A0A1G1YHE6_9BACT</name>
<proteinExistence type="predicted"/>
<dbReference type="Proteomes" id="UP000177376">
    <property type="component" value="Unassembled WGS sequence"/>
</dbReference>
<accession>A0A1G1YHE6</accession>
<comment type="caution">
    <text evidence="1">The sequence shown here is derived from an EMBL/GenBank/DDBJ whole genome shotgun (WGS) entry which is preliminary data.</text>
</comment>
<evidence type="ECO:0000313" key="1">
    <source>
        <dbReference type="EMBL" id="OGY51788.1"/>
    </source>
</evidence>
<dbReference type="EMBL" id="MHIM01000031">
    <property type="protein sequence ID" value="OGY51788.1"/>
    <property type="molecule type" value="Genomic_DNA"/>
</dbReference>
<reference evidence="1 2" key="1">
    <citation type="journal article" date="2016" name="Nat. Commun.">
        <title>Thousands of microbial genomes shed light on interconnected biogeochemical processes in an aquifer system.</title>
        <authorList>
            <person name="Anantharaman K."/>
            <person name="Brown C.T."/>
            <person name="Hug L.A."/>
            <person name="Sharon I."/>
            <person name="Castelle C.J."/>
            <person name="Probst A.J."/>
            <person name="Thomas B.C."/>
            <person name="Singh A."/>
            <person name="Wilkins M.J."/>
            <person name="Karaoz U."/>
            <person name="Brodie E.L."/>
            <person name="Williams K.H."/>
            <person name="Hubbard S.S."/>
            <person name="Banfield J.F."/>
        </authorList>
    </citation>
    <scope>NUCLEOTIDE SEQUENCE [LARGE SCALE GENOMIC DNA]</scope>
</reference>